<dbReference type="AlphaFoldDB" id="A0A923NK58"/>
<dbReference type="EMBL" id="JACRYT010000015">
    <property type="protein sequence ID" value="MBC6680583.1"/>
    <property type="molecule type" value="Genomic_DNA"/>
</dbReference>
<evidence type="ECO:0000313" key="2">
    <source>
        <dbReference type="Proteomes" id="UP000602647"/>
    </source>
</evidence>
<protein>
    <submittedName>
        <fullName evidence="1">Uncharacterized protein</fullName>
    </submittedName>
</protein>
<name>A0A923NK58_9FIRM</name>
<evidence type="ECO:0000313" key="1">
    <source>
        <dbReference type="EMBL" id="MBC6680583.1"/>
    </source>
</evidence>
<accession>A0A923NK58</accession>
<keyword evidence="2" id="KW-1185">Reference proteome</keyword>
<proteinExistence type="predicted"/>
<dbReference type="Proteomes" id="UP000602647">
    <property type="component" value="Unassembled WGS sequence"/>
</dbReference>
<comment type="caution">
    <text evidence="1">The sequence shown here is derived from an EMBL/GenBank/DDBJ whole genome shotgun (WGS) entry which is preliminary data.</text>
</comment>
<reference evidence="1" key="1">
    <citation type="submission" date="2020-08" db="EMBL/GenBank/DDBJ databases">
        <title>Genome public.</title>
        <authorList>
            <person name="Liu C."/>
            <person name="Sun Q."/>
        </authorList>
    </citation>
    <scope>NUCLEOTIDE SEQUENCE</scope>
    <source>
        <strain evidence="1">BX12</strain>
    </source>
</reference>
<sequence>MNHFLEKLHKQLSEMTETEKDAWILSQAKLLPECRQEDFYKCICGTKKVMDMPERDEIIQFCKKVRNEDRAVLYETHYVEFDDYGHFHDEWEHDFYDPENAMGFLSSVFQGCHDLILLEEFESACENLDEVLDLQFLIEDHPDTDDSCEDMWMDLDMAIHERLLEVNRDDLLRDYIEACRQAVKDRKKAAEKIVSALEMTLFQDCKPERWITIITDQKPLLNEIKRKLAEDLGRCKKEFAEKSKRDQYYFGSYQDKELISHIETLIKFFSGQA</sequence>
<dbReference type="RefSeq" id="WP_187303678.1">
    <property type="nucleotide sequence ID" value="NZ_JACRYT010000015.1"/>
</dbReference>
<organism evidence="1 2">
    <name type="scientific">Zhenpiania hominis</name>
    <dbReference type="NCBI Taxonomy" id="2763644"/>
    <lineage>
        <taxon>Bacteria</taxon>
        <taxon>Bacillati</taxon>
        <taxon>Bacillota</taxon>
        <taxon>Clostridia</taxon>
        <taxon>Peptostreptococcales</taxon>
        <taxon>Anaerovoracaceae</taxon>
        <taxon>Zhenpiania</taxon>
    </lineage>
</organism>
<gene>
    <name evidence="1" type="ORF">H9L42_12205</name>
</gene>